<dbReference type="EMBL" id="CP059319">
    <property type="protein sequence ID" value="QTH20059.1"/>
    <property type="molecule type" value="Genomic_DNA"/>
</dbReference>
<organism evidence="1 2">
    <name type="scientific">Rhizorhabdus wittichii</name>
    <dbReference type="NCBI Taxonomy" id="160791"/>
    <lineage>
        <taxon>Bacteria</taxon>
        <taxon>Pseudomonadati</taxon>
        <taxon>Pseudomonadota</taxon>
        <taxon>Alphaproteobacteria</taxon>
        <taxon>Sphingomonadales</taxon>
        <taxon>Sphingomonadaceae</taxon>
        <taxon>Rhizorhabdus</taxon>
    </lineage>
</organism>
<accession>A0A975CZR3</accession>
<proteinExistence type="predicted"/>
<dbReference type="SUPFAM" id="SSF51182">
    <property type="entry name" value="RmlC-like cupins"/>
    <property type="match status" value="1"/>
</dbReference>
<protein>
    <recommendedName>
        <fullName evidence="3">Gentisate 1,2-dioxygenase</fullName>
    </recommendedName>
</protein>
<dbReference type="GO" id="GO:0051213">
    <property type="term" value="F:dioxygenase activity"/>
    <property type="evidence" value="ECO:0007669"/>
    <property type="project" value="InterPro"/>
</dbReference>
<reference evidence="1" key="2">
    <citation type="submission" date="2021-04" db="EMBL/GenBank/DDBJ databases">
        <title>Isolation and genomic analysis of the ibuprofen-degrading bacterium Sphingomonas strain MPO218.</title>
        <authorList>
            <person name="Aulestia M."/>
            <person name="Flores A."/>
            <person name="Mangas E.L."/>
            <person name="Perez-Pulido A.J."/>
            <person name="Santero E."/>
            <person name="Camacho E.M."/>
        </authorList>
    </citation>
    <scope>NUCLEOTIDE SEQUENCE</scope>
    <source>
        <strain evidence="1">MPO218</strain>
    </source>
</reference>
<dbReference type="InterPro" id="IPR047183">
    <property type="entry name" value="GDO-like"/>
</dbReference>
<evidence type="ECO:0000313" key="2">
    <source>
        <dbReference type="Proteomes" id="UP000664914"/>
    </source>
</evidence>
<gene>
    <name evidence="1" type="ORF">HRJ34_17060</name>
</gene>
<dbReference type="Proteomes" id="UP000664914">
    <property type="component" value="Chromosome"/>
</dbReference>
<dbReference type="InterPro" id="IPR011051">
    <property type="entry name" value="RmlC_Cupin_sf"/>
</dbReference>
<dbReference type="AlphaFoldDB" id="A0A975CZR3"/>
<evidence type="ECO:0000313" key="1">
    <source>
        <dbReference type="EMBL" id="QTH20059.1"/>
    </source>
</evidence>
<dbReference type="RefSeq" id="WP_208631908.1">
    <property type="nucleotide sequence ID" value="NZ_CP059319.1"/>
</dbReference>
<dbReference type="InterPro" id="IPR014710">
    <property type="entry name" value="RmlC-like_jellyroll"/>
</dbReference>
<evidence type="ECO:0008006" key="3">
    <source>
        <dbReference type="Google" id="ProtNLM"/>
    </source>
</evidence>
<dbReference type="Gene3D" id="2.60.120.10">
    <property type="entry name" value="Jelly Rolls"/>
    <property type="match status" value="2"/>
</dbReference>
<dbReference type="PANTHER" id="PTHR41517:SF1">
    <property type="entry name" value="CUPIN"/>
    <property type="match status" value="1"/>
</dbReference>
<reference evidence="1" key="1">
    <citation type="submission" date="2020-07" db="EMBL/GenBank/DDBJ databases">
        <authorList>
            <person name="Camacho E."/>
        </authorList>
    </citation>
    <scope>NUCLEOTIDE SEQUENCE</scope>
    <source>
        <strain evidence="1">MPO218</strain>
    </source>
</reference>
<sequence>MNEPAANYSFVPAQAGHAVPDRWQPIKVPRAEIAAEIDRLAERAVEPGARRSSEIVHANALDLGRGITPGLSIAIQVLRPGETIMIDRDNANRVEFCLGGEGEALLGQRSFRLEKWSAWMVPSMTPRLYRNSGQQLLIWLSYSNQPLLERAGVYYADAVHDHPQAAPRRPGINQYARDTAPDIAISDDGARLRGYEFLTDIEVVDNPPLLWPWREMLPHLSRRQGDDKRTIMLMYNPATGRRNGTTHSFFATITSFPAGPLRPPPPRGHRHSSFATNYHFEGAGESVVDGQRFEWEAGDLMLSAPSWAEHSHGISERGASVLTVQDHPFQIGMGALIWQEDMAGPVLTLGSEPGQTGYVGPRLAGE</sequence>
<dbReference type="PANTHER" id="PTHR41517">
    <property type="entry name" value="1,2-DIOXYGENASE PROTEIN-RELATED"/>
    <property type="match status" value="1"/>
</dbReference>
<name>A0A975CZR3_9SPHN</name>